<dbReference type="GO" id="GO:0009190">
    <property type="term" value="P:cyclic nucleotide biosynthetic process"/>
    <property type="evidence" value="ECO:0007669"/>
    <property type="project" value="InterPro"/>
</dbReference>
<name>A0A923M8B3_9BURK</name>
<keyword evidence="1" id="KW-0812">Transmembrane</keyword>
<gene>
    <name evidence="3" type="ORF">H8R02_09800</name>
</gene>
<keyword evidence="4" id="KW-1185">Reference proteome</keyword>
<comment type="caution">
    <text evidence="3">The sequence shown here is derived from an EMBL/GenBank/DDBJ whole genome shotgun (WGS) entry which is preliminary data.</text>
</comment>
<dbReference type="RefSeq" id="WP_187081218.1">
    <property type="nucleotide sequence ID" value="NZ_JACORU010000003.1"/>
</dbReference>
<keyword evidence="1" id="KW-1133">Transmembrane helix</keyword>
<evidence type="ECO:0000313" key="4">
    <source>
        <dbReference type="Proteomes" id="UP000596827"/>
    </source>
</evidence>
<dbReference type="GO" id="GO:0004016">
    <property type="term" value="F:adenylate cyclase activity"/>
    <property type="evidence" value="ECO:0007669"/>
    <property type="project" value="UniProtKB-ARBA"/>
</dbReference>
<dbReference type="PANTHER" id="PTHR43081:SF1">
    <property type="entry name" value="ADENYLATE CYCLASE, TERMINAL-DIFFERENTIATION SPECIFIC"/>
    <property type="match status" value="1"/>
</dbReference>
<dbReference type="SMART" id="SM00044">
    <property type="entry name" value="CYCc"/>
    <property type="match status" value="1"/>
</dbReference>
<accession>A0A923M8B3</accession>
<dbReference type="GO" id="GO:0035556">
    <property type="term" value="P:intracellular signal transduction"/>
    <property type="evidence" value="ECO:0007669"/>
    <property type="project" value="InterPro"/>
</dbReference>
<dbReference type="InterPro" id="IPR029787">
    <property type="entry name" value="Nucleotide_cyclase"/>
</dbReference>
<dbReference type="SMART" id="SM01080">
    <property type="entry name" value="CHASE2"/>
    <property type="match status" value="1"/>
</dbReference>
<dbReference type="PANTHER" id="PTHR43081">
    <property type="entry name" value="ADENYLATE CYCLASE, TERMINAL-DIFFERENTIATION SPECIFIC-RELATED"/>
    <property type="match status" value="1"/>
</dbReference>
<dbReference type="InterPro" id="IPR050697">
    <property type="entry name" value="Adenylyl/Guanylyl_Cyclase_3/4"/>
</dbReference>
<dbReference type="CDD" id="cd07302">
    <property type="entry name" value="CHD"/>
    <property type="match status" value="1"/>
</dbReference>
<dbReference type="InterPro" id="IPR001054">
    <property type="entry name" value="A/G_cyclase"/>
</dbReference>
<sequence>MTRRRGWATHWVAGAGLAVAALLWAVQALLFPALLSEAEERSGDLVWRLTAERRDERRIIVVDVDERSLREVGAWPWSRATLAKLSNQVAAQGASQQVFDVVFTDPKADDEELAKAVSRNSAVLAQVFALQQGGSQAVGQLGGALDWKACPAPFQDASGYLANAPKIRSDFVGHITPRLDGDGLVRHVPAVICFQGRSYPSLAVAAFMRGTGEQGLALQRGESPFDAPWLLTGKNLPSGAVPLDGRGDLRVAWRIHPESIVSISAADVLAGRVPAGLMSNAWVLVGSTAFGLNDSIATPFAAAGAGLQVHVQLMAGLIDGRTPYEPQAAVLYQLAMALLGFALLVLLGRDVKRFPVYLVPVAALLWAAALWALHSLVLYRGSVWLGWIQPAFFLVVAGVAMGILQHARSRFDRNRLFTHLSSYLPAPVAAALASQSPSSAITASTNLVSVMFADIRNFSAYCEARPPEECAAVLHAFFSTAARIVEGEGGVIESFQGDAVVAVWNGDPGEPGTAGADHAKRALQAAVKLHEAMRGSLPDPAPGGLEPLALGIGVETGPAMAGSFGQASRRTHMVLGRTVTIASRLVDMTAELAHPILVGEGLAAQVGAAGLESLGTFLLEGLRVPHHIYAYPLVSALGKS</sequence>
<dbReference type="Pfam" id="PF05226">
    <property type="entry name" value="CHASE2"/>
    <property type="match status" value="1"/>
</dbReference>
<dbReference type="PROSITE" id="PS50125">
    <property type="entry name" value="GUANYLATE_CYCLASE_2"/>
    <property type="match status" value="1"/>
</dbReference>
<dbReference type="Pfam" id="PF00211">
    <property type="entry name" value="Guanylate_cyc"/>
    <property type="match status" value="1"/>
</dbReference>
<organism evidence="3 4">
    <name type="scientific">Ramlibacter albus</name>
    <dbReference type="NCBI Taxonomy" id="2079448"/>
    <lineage>
        <taxon>Bacteria</taxon>
        <taxon>Pseudomonadati</taxon>
        <taxon>Pseudomonadota</taxon>
        <taxon>Betaproteobacteria</taxon>
        <taxon>Burkholderiales</taxon>
        <taxon>Comamonadaceae</taxon>
        <taxon>Ramlibacter</taxon>
    </lineage>
</organism>
<proteinExistence type="predicted"/>
<dbReference type="Proteomes" id="UP000596827">
    <property type="component" value="Unassembled WGS sequence"/>
</dbReference>
<evidence type="ECO:0000256" key="1">
    <source>
        <dbReference type="SAM" id="Phobius"/>
    </source>
</evidence>
<dbReference type="InterPro" id="IPR007890">
    <property type="entry name" value="CHASE2"/>
</dbReference>
<dbReference type="Gene3D" id="3.30.70.1230">
    <property type="entry name" value="Nucleotide cyclase"/>
    <property type="match status" value="1"/>
</dbReference>
<feature type="transmembrane region" description="Helical" evidence="1">
    <location>
        <begin position="354"/>
        <end position="372"/>
    </location>
</feature>
<feature type="transmembrane region" description="Helical" evidence="1">
    <location>
        <begin position="330"/>
        <end position="347"/>
    </location>
</feature>
<evidence type="ECO:0000313" key="3">
    <source>
        <dbReference type="EMBL" id="MBC5764743.1"/>
    </source>
</evidence>
<dbReference type="AlphaFoldDB" id="A0A923M8B3"/>
<reference evidence="3" key="1">
    <citation type="submission" date="2020-08" db="EMBL/GenBank/DDBJ databases">
        <title>Ramlibacter sp. GTP1 16S ribosomal RNA gene genome sequencing and assembly.</title>
        <authorList>
            <person name="Kang M."/>
        </authorList>
    </citation>
    <scope>NUCLEOTIDE SEQUENCE</scope>
    <source>
        <strain evidence="3">GTP1</strain>
    </source>
</reference>
<feature type="domain" description="Guanylate cyclase" evidence="2">
    <location>
        <begin position="449"/>
        <end position="586"/>
    </location>
</feature>
<feature type="transmembrane region" description="Helical" evidence="1">
    <location>
        <begin position="384"/>
        <end position="404"/>
    </location>
</feature>
<dbReference type="EMBL" id="JACORU010000003">
    <property type="protein sequence ID" value="MBC5764743.1"/>
    <property type="molecule type" value="Genomic_DNA"/>
</dbReference>
<evidence type="ECO:0000259" key="2">
    <source>
        <dbReference type="PROSITE" id="PS50125"/>
    </source>
</evidence>
<keyword evidence="1" id="KW-0472">Membrane</keyword>
<dbReference type="SUPFAM" id="SSF55073">
    <property type="entry name" value="Nucleotide cyclase"/>
    <property type="match status" value="1"/>
</dbReference>
<protein>
    <submittedName>
        <fullName evidence="3">Adenylate/guanylate cyclase domain-containing protein</fullName>
    </submittedName>
</protein>